<dbReference type="Gene3D" id="2.30.29.30">
    <property type="entry name" value="Pleckstrin-homology domain (PH domain)/Phosphotyrosine-binding domain (PTB)"/>
    <property type="match status" value="1"/>
</dbReference>
<gene>
    <name evidence="1" type="primary">osp</name>
    <name evidence="1" type="ORF">EVAR_17242_1</name>
</gene>
<sequence>MYVSSNECWTLLADRQLDTCTGSHIKNIVARTYPARPVALTCLADRARVHCLAVPTFYNANCSNRWQRRWFVLYDDGELTYSLDEHVSTPLNSSPFSFREKNVDCFYMDLVERAIDKGPGPPANPLQYATSTRSPVLRVDGRRRNAAALCKNARRRCAGVTCARAPFRMHALIGSLTLDAEDFVGAGCTDLNEDRPLGETKDAVTSYTNKIPHAGLQVWGHIVRDFDAFCFNRPLGIIKYTSSIFRTNETAYKKLKPHNARYTILGSVALSNCGLDAPLRYQKRTRTTPPLPGACRDISVLCDDSDTPTDNRYRFCNPRVIWFQ</sequence>
<evidence type="ECO:0000313" key="1">
    <source>
        <dbReference type="EMBL" id="GBP17114.1"/>
    </source>
</evidence>
<name>A0A4C1TT84_EUMVA</name>
<dbReference type="OrthoDB" id="8122943at2759"/>
<dbReference type="Proteomes" id="UP000299102">
    <property type="component" value="Unassembled WGS sequence"/>
</dbReference>
<accession>A0A4C1TT84</accession>
<comment type="caution">
    <text evidence="1">The sequence shown here is derived from an EMBL/GenBank/DDBJ whole genome shotgun (WGS) entry which is preliminary data.</text>
</comment>
<reference evidence="1 2" key="1">
    <citation type="journal article" date="2019" name="Commun. Biol.">
        <title>The bagworm genome reveals a unique fibroin gene that provides high tensile strength.</title>
        <authorList>
            <person name="Kono N."/>
            <person name="Nakamura H."/>
            <person name="Ohtoshi R."/>
            <person name="Tomita M."/>
            <person name="Numata K."/>
            <person name="Arakawa K."/>
        </authorList>
    </citation>
    <scope>NUCLEOTIDE SEQUENCE [LARGE SCALE GENOMIC DNA]</scope>
</reference>
<protein>
    <submittedName>
        <fullName evidence="1">Protein outspread</fullName>
    </submittedName>
</protein>
<dbReference type="AlphaFoldDB" id="A0A4C1TT84"/>
<keyword evidence="2" id="KW-1185">Reference proteome</keyword>
<dbReference type="SUPFAM" id="SSF50729">
    <property type="entry name" value="PH domain-like"/>
    <property type="match status" value="1"/>
</dbReference>
<dbReference type="EMBL" id="BGZK01000085">
    <property type="protein sequence ID" value="GBP17114.1"/>
    <property type="molecule type" value="Genomic_DNA"/>
</dbReference>
<dbReference type="InterPro" id="IPR011993">
    <property type="entry name" value="PH-like_dom_sf"/>
</dbReference>
<evidence type="ECO:0000313" key="2">
    <source>
        <dbReference type="Proteomes" id="UP000299102"/>
    </source>
</evidence>
<organism evidence="1 2">
    <name type="scientific">Eumeta variegata</name>
    <name type="common">Bagworm moth</name>
    <name type="synonym">Eumeta japonica</name>
    <dbReference type="NCBI Taxonomy" id="151549"/>
    <lineage>
        <taxon>Eukaryota</taxon>
        <taxon>Metazoa</taxon>
        <taxon>Ecdysozoa</taxon>
        <taxon>Arthropoda</taxon>
        <taxon>Hexapoda</taxon>
        <taxon>Insecta</taxon>
        <taxon>Pterygota</taxon>
        <taxon>Neoptera</taxon>
        <taxon>Endopterygota</taxon>
        <taxon>Lepidoptera</taxon>
        <taxon>Glossata</taxon>
        <taxon>Ditrysia</taxon>
        <taxon>Tineoidea</taxon>
        <taxon>Psychidae</taxon>
        <taxon>Oiketicinae</taxon>
        <taxon>Eumeta</taxon>
    </lineage>
</organism>
<proteinExistence type="predicted"/>